<comment type="caution">
    <text evidence="1">The sequence shown here is derived from an EMBL/GenBank/DDBJ whole genome shotgun (WGS) entry which is preliminary data.</text>
</comment>
<sequence>MSSSPTDRPPQLRPDELQQWRAAIAEANRYNILCHCKTCGYEWVESAAGAPCRCGSEKVEYISCWQFPDG</sequence>
<dbReference type="RefSeq" id="WP_193905053.1">
    <property type="nucleotide sequence ID" value="NZ_JADEXG010000005.1"/>
</dbReference>
<dbReference type="EMBL" id="JADEXG010000005">
    <property type="protein sequence ID" value="MBE9076395.1"/>
    <property type="molecule type" value="Genomic_DNA"/>
</dbReference>
<dbReference type="AlphaFoldDB" id="A0A8J7AJ79"/>
<dbReference type="Proteomes" id="UP000636505">
    <property type="component" value="Unassembled WGS sequence"/>
</dbReference>
<gene>
    <name evidence="1" type="ORF">IQ241_03645</name>
</gene>
<accession>A0A8J7AJ79</accession>
<keyword evidence="2" id="KW-1185">Reference proteome</keyword>
<evidence type="ECO:0000313" key="1">
    <source>
        <dbReference type="EMBL" id="MBE9076395.1"/>
    </source>
</evidence>
<reference evidence="1" key="1">
    <citation type="submission" date="2020-10" db="EMBL/GenBank/DDBJ databases">
        <authorList>
            <person name="Castelo-Branco R."/>
            <person name="Eusebio N."/>
            <person name="Adriana R."/>
            <person name="Vieira A."/>
            <person name="Brugerolle De Fraissinette N."/>
            <person name="Rezende De Castro R."/>
            <person name="Schneider M.P."/>
            <person name="Vasconcelos V."/>
            <person name="Leao P.N."/>
        </authorList>
    </citation>
    <scope>NUCLEOTIDE SEQUENCE</scope>
    <source>
        <strain evidence="1">LEGE 07310</strain>
    </source>
</reference>
<protein>
    <submittedName>
        <fullName evidence="1">Uncharacterized protein</fullName>
    </submittedName>
</protein>
<name>A0A8J7AJ79_9CYAN</name>
<organism evidence="1 2">
    <name type="scientific">Vasconcelosia minhoensis LEGE 07310</name>
    <dbReference type="NCBI Taxonomy" id="915328"/>
    <lineage>
        <taxon>Bacteria</taxon>
        <taxon>Bacillati</taxon>
        <taxon>Cyanobacteriota</taxon>
        <taxon>Cyanophyceae</taxon>
        <taxon>Nodosilineales</taxon>
        <taxon>Cymatolegaceae</taxon>
        <taxon>Vasconcelosia</taxon>
        <taxon>Vasconcelosia minhoensis</taxon>
    </lineage>
</organism>
<evidence type="ECO:0000313" key="2">
    <source>
        <dbReference type="Proteomes" id="UP000636505"/>
    </source>
</evidence>
<proteinExistence type="predicted"/>